<keyword evidence="1" id="KW-0433">Leucine-rich repeat</keyword>
<dbReference type="PROSITE" id="PS51450">
    <property type="entry name" value="LRR"/>
    <property type="match status" value="1"/>
</dbReference>
<protein>
    <submittedName>
        <fullName evidence="6">Leucine-rich repeat protein 1</fullName>
    </submittedName>
</protein>
<dbReference type="STRING" id="1561998.A0A1I7TS48"/>
<evidence type="ECO:0000313" key="5">
    <source>
        <dbReference type="Proteomes" id="UP000095282"/>
    </source>
</evidence>
<dbReference type="WBParaSite" id="Csp11.Scaffold629.g11229.t1">
    <property type="protein sequence ID" value="Csp11.Scaffold629.g11229.t1"/>
    <property type="gene ID" value="Csp11.Scaffold629.g11229"/>
</dbReference>
<dbReference type="AlphaFoldDB" id="A0A1I7TS48"/>
<evidence type="ECO:0000256" key="1">
    <source>
        <dbReference type="ARBA" id="ARBA00022614"/>
    </source>
</evidence>
<feature type="domain" description="PIF1/LRR1 pleckstrin homology" evidence="4">
    <location>
        <begin position="1"/>
        <end position="118"/>
    </location>
</feature>
<dbReference type="Pfam" id="PF25344">
    <property type="entry name" value="PH_LRR1"/>
    <property type="match status" value="1"/>
</dbReference>
<name>A0A1I7TS48_9PELO</name>
<reference evidence="6" key="1">
    <citation type="submission" date="2016-11" db="UniProtKB">
        <authorList>
            <consortium name="WormBaseParasite"/>
        </authorList>
    </citation>
    <scope>IDENTIFICATION</scope>
</reference>
<organism evidence="5 6">
    <name type="scientific">Caenorhabditis tropicalis</name>
    <dbReference type="NCBI Taxonomy" id="1561998"/>
    <lineage>
        <taxon>Eukaryota</taxon>
        <taxon>Metazoa</taxon>
        <taxon>Ecdysozoa</taxon>
        <taxon>Nematoda</taxon>
        <taxon>Chromadorea</taxon>
        <taxon>Rhabditida</taxon>
        <taxon>Rhabditina</taxon>
        <taxon>Rhabditomorpha</taxon>
        <taxon>Rhabditoidea</taxon>
        <taxon>Rhabditidae</taxon>
        <taxon>Peloderinae</taxon>
        <taxon>Caenorhabditis</taxon>
    </lineage>
</organism>
<sequence length="398" mass="45242">MRIPCEVVFSRFKANSRQAPVPSKPKKGFVVLQRLRQTPPQYQTTIAVEGDKTGNKFDLNKPPIILDNFIRQGKITLTFQTTPAVMVCINKACPEALGQLIDCIKKISKGENVDIEKVKVKRSDFKPSTITVTIQQDYRNQMKACSDFLKTLKIEPIDLRMPDRKWIECRNITTLILNENPIGSRNSNLDVFSKLKQLQSLELKNCSLGKLPIPALCDMVKGLPITLTSIDLSENQIKVFPPLFHLIQLRSINVSFNNIRYLPSRIGAFQNLNHINLSQNSMTSLPYIFPKIPTIQHVGLNANDELVRLQEEVGLLLVRKITTKVDGNDYTHDGGVDTLMTIASNAIHRDINRNMMIASRNFWPLSVRFQMDDLMYEKPGVSALEMCTNCLRLRHIRV</sequence>
<dbReference type="eggNOG" id="KOG0619">
    <property type="taxonomic scope" value="Eukaryota"/>
</dbReference>
<evidence type="ECO:0000256" key="3">
    <source>
        <dbReference type="ARBA" id="ARBA00023242"/>
    </source>
</evidence>
<evidence type="ECO:0000256" key="2">
    <source>
        <dbReference type="ARBA" id="ARBA00022737"/>
    </source>
</evidence>
<accession>A0A1I7TS48</accession>
<keyword evidence="5" id="KW-1185">Reference proteome</keyword>
<dbReference type="Gene3D" id="3.80.10.10">
    <property type="entry name" value="Ribonuclease Inhibitor"/>
    <property type="match status" value="1"/>
</dbReference>
<evidence type="ECO:0000259" key="4">
    <source>
        <dbReference type="Pfam" id="PF25344"/>
    </source>
</evidence>
<dbReference type="InterPro" id="IPR050216">
    <property type="entry name" value="LRR_domain-containing"/>
</dbReference>
<dbReference type="Proteomes" id="UP000095282">
    <property type="component" value="Unplaced"/>
</dbReference>
<dbReference type="PANTHER" id="PTHR48051:SF54">
    <property type="entry name" value="LEUCINE-RICH REPEAT-CONTAINING PROTEIN"/>
    <property type="match status" value="1"/>
</dbReference>
<dbReference type="InterPro" id="IPR001611">
    <property type="entry name" value="Leu-rich_rpt"/>
</dbReference>
<keyword evidence="2" id="KW-0677">Repeat</keyword>
<dbReference type="InterPro" id="IPR032675">
    <property type="entry name" value="LRR_dom_sf"/>
</dbReference>
<dbReference type="InterPro" id="IPR057437">
    <property type="entry name" value="PIF1/LRR1_PH"/>
</dbReference>
<dbReference type="SUPFAM" id="SSF52058">
    <property type="entry name" value="L domain-like"/>
    <property type="match status" value="1"/>
</dbReference>
<dbReference type="GO" id="GO:0005737">
    <property type="term" value="C:cytoplasm"/>
    <property type="evidence" value="ECO:0007669"/>
    <property type="project" value="TreeGrafter"/>
</dbReference>
<keyword evidence="3" id="KW-0539">Nucleus</keyword>
<proteinExistence type="predicted"/>
<dbReference type="Pfam" id="PF00560">
    <property type="entry name" value="LRR_1"/>
    <property type="match status" value="1"/>
</dbReference>
<evidence type="ECO:0000313" key="6">
    <source>
        <dbReference type="WBParaSite" id="Csp11.Scaffold629.g11229.t1"/>
    </source>
</evidence>
<dbReference type="PANTHER" id="PTHR48051">
    <property type="match status" value="1"/>
</dbReference>